<organism evidence="2 3">
    <name type="scientific">Cystobacter ferrugineus</name>
    <dbReference type="NCBI Taxonomy" id="83449"/>
    <lineage>
        <taxon>Bacteria</taxon>
        <taxon>Pseudomonadati</taxon>
        <taxon>Myxococcota</taxon>
        <taxon>Myxococcia</taxon>
        <taxon>Myxococcales</taxon>
        <taxon>Cystobacterineae</taxon>
        <taxon>Archangiaceae</taxon>
        <taxon>Cystobacter</taxon>
    </lineage>
</organism>
<reference evidence="3" key="1">
    <citation type="submission" date="2016-11" db="EMBL/GenBank/DDBJ databases">
        <authorList>
            <person name="Shukria A."/>
            <person name="Stevens D.C."/>
        </authorList>
    </citation>
    <scope>NUCLEOTIDE SEQUENCE [LARGE SCALE GENOMIC DNA]</scope>
    <source>
        <strain evidence="3">Cbfe23</strain>
    </source>
</reference>
<dbReference type="AlphaFoldDB" id="A0A1L9BFK5"/>
<dbReference type="RefSeq" id="WP_071897490.1">
    <property type="nucleotide sequence ID" value="NZ_MPIN01000002.1"/>
</dbReference>
<feature type="transmembrane region" description="Helical" evidence="1">
    <location>
        <begin position="242"/>
        <end position="258"/>
    </location>
</feature>
<name>A0A1L9BFK5_9BACT</name>
<feature type="transmembrane region" description="Helical" evidence="1">
    <location>
        <begin position="159"/>
        <end position="178"/>
    </location>
</feature>
<dbReference type="EMBL" id="MPIN01000002">
    <property type="protein sequence ID" value="OJH41054.1"/>
    <property type="molecule type" value="Genomic_DNA"/>
</dbReference>
<comment type="caution">
    <text evidence="2">The sequence shown here is derived from an EMBL/GenBank/DDBJ whole genome shotgun (WGS) entry which is preliminary data.</text>
</comment>
<dbReference type="STRING" id="83449.BON30_09110"/>
<reference evidence="2 3" key="2">
    <citation type="submission" date="2016-12" db="EMBL/GenBank/DDBJ databases">
        <title>Draft Genome Sequence of Cystobacter ferrugineus Strain Cbfe23.</title>
        <authorList>
            <person name="Akbar S."/>
            <person name="Dowd S.E."/>
            <person name="Stevens D.C."/>
        </authorList>
    </citation>
    <scope>NUCLEOTIDE SEQUENCE [LARGE SCALE GENOMIC DNA]</scope>
    <source>
        <strain evidence="2 3">Cbfe23</strain>
    </source>
</reference>
<keyword evidence="3" id="KW-1185">Reference proteome</keyword>
<protein>
    <submittedName>
        <fullName evidence="2">Uncharacterized protein</fullName>
    </submittedName>
</protein>
<proteinExistence type="predicted"/>
<keyword evidence="1" id="KW-1133">Transmembrane helix</keyword>
<feature type="transmembrane region" description="Helical" evidence="1">
    <location>
        <begin position="15"/>
        <end position="32"/>
    </location>
</feature>
<evidence type="ECO:0000313" key="2">
    <source>
        <dbReference type="EMBL" id="OJH41054.1"/>
    </source>
</evidence>
<sequence>MSLALVRKEWREHRGAWLLLQLLVAAMLLVVWQGQEAFAEQGSFFALLKSPTLLLASGGALFVAHRLIVHEYGQRTQLFLEVLPVSRARVLATKLVLGTAALLPPLVLSLLLLWNQARAHESISGRFVLLLLTRASTPVLLGWCFFALAGLLGRYRNPLYLFLLIALFAADHLTDFDLSRWGPFALLGSDFAFERHRVPWKDLLTCWALSGALVGAGFGLVLYRDGTLAELLSQRMSHREKVFIACLLVGLFVCVATWDEANQRKPFALSEAERAPVKSSSLQVASGVGFPPERARLFAERLAADLGTMSDFLGLEQLPPVAVLPILELDADVFQRAELEKADGVVVRANLAAPDFDPLAFESFLFREVLIEASQGRVLREERQWLLDGFTTWWVNQTGAEPLPARAAVASREDFEEKHWLTTRERLGPCLSGALGARGLQVLRHRLGQSAFQELMRRVLVIPEGTGFWGLWREPRLAELLAHRDGPSVDELAGFWREALRRDREAHTDMLEPLTRLQPTLTLVAESARTFRLEHELRTSTGAPPPPYALLHHELEPFENEVPAHALSRQDVVSGTGARLPLGLSRGARWLFVVQVDSEALGCPIRLLAQRREIR</sequence>
<feature type="transmembrane region" description="Helical" evidence="1">
    <location>
        <begin position="52"/>
        <end position="69"/>
    </location>
</feature>
<dbReference type="Proteomes" id="UP000182229">
    <property type="component" value="Unassembled WGS sequence"/>
</dbReference>
<gene>
    <name evidence="2" type="ORF">BON30_09110</name>
</gene>
<keyword evidence="1" id="KW-0472">Membrane</keyword>
<feature type="transmembrane region" description="Helical" evidence="1">
    <location>
        <begin position="90"/>
        <end position="115"/>
    </location>
</feature>
<evidence type="ECO:0000313" key="3">
    <source>
        <dbReference type="Proteomes" id="UP000182229"/>
    </source>
</evidence>
<keyword evidence="1" id="KW-0812">Transmembrane</keyword>
<accession>A0A1L9BFK5</accession>
<feature type="transmembrane region" description="Helical" evidence="1">
    <location>
        <begin position="127"/>
        <end position="152"/>
    </location>
</feature>
<feature type="transmembrane region" description="Helical" evidence="1">
    <location>
        <begin position="198"/>
        <end position="222"/>
    </location>
</feature>
<dbReference type="OrthoDB" id="5490652at2"/>
<evidence type="ECO:0000256" key="1">
    <source>
        <dbReference type="SAM" id="Phobius"/>
    </source>
</evidence>